<evidence type="ECO:0000313" key="2">
    <source>
        <dbReference type="EMBL" id="SIS92355.1"/>
    </source>
</evidence>
<proteinExistence type="predicted"/>
<sequence>MSRKPSLLAAAIKTAEQPATAPAAPALFETPDEPKRATRSARSAGAYVPPSRANKSAKTHHLPPVYWETLEELSFRTRDDRGKRVTQERLVAEALNLLFAKYNFPVVRESGE</sequence>
<accession>A0A1N7N1Z7</accession>
<protein>
    <submittedName>
        <fullName evidence="2">Uncharacterized protein</fullName>
    </submittedName>
</protein>
<evidence type="ECO:0000313" key="3">
    <source>
        <dbReference type="Proteomes" id="UP000186098"/>
    </source>
</evidence>
<dbReference type="RefSeq" id="WP_076367848.1">
    <property type="nucleotide sequence ID" value="NZ_FTOM01000014.1"/>
</dbReference>
<gene>
    <name evidence="2" type="ORF">SAMN05421795_1143</name>
</gene>
<dbReference type="Proteomes" id="UP000186098">
    <property type="component" value="Unassembled WGS sequence"/>
</dbReference>
<dbReference type="AlphaFoldDB" id="A0A1N7N1Z7"/>
<evidence type="ECO:0000256" key="1">
    <source>
        <dbReference type="SAM" id="MobiDB-lite"/>
    </source>
</evidence>
<keyword evidence="3" id="KW-1185">Reference proteome</keyword>
<dbReference type="EMBL" id="FTOM01000014">
    <property type="protein sequence ID" value="SIS92355.1"/>
    <property type="molecule type" value="Genomic_DNA"/>
</dbReference>
<feature type="region of interest" description="Disordered" evidence="1">
    <location>
        <begin position="15"/>
        <end position="60"/>
    </location>
</feature>
<organism evidence="2 3">
    <name type="scientific">Phaeovulum vinaykumarii</name>
    <dbReference type="NCBI Taxonomy" id="407234"/>
    <lineage>
        <taxon>Bacteria</taxon>
        <taxon>Pseudomonadati</taxon>
        <taxon>Pseudomonadota</taxon>
        <taxon>Alphaproteobacteria</taxon>
        <taxon>Rhodobacterales</taxon>
        <taxon>Paracoccaceae</taxon>
        <taxon>Phaeovulum</taxon>
    </lineage>
</organism>
<dbReference type="STRING" id="407234.SAMN05421795_1143"/>
<reference evidence="3" key="1">
    <citation type="submission" date="2017-01" db="EMBL/GenBank/DDBJ databases">
        <authorList>
            <person name="Varghese N."/>
            <person name="Submissions S."/>
        </authorList>
    </citation>
    <scope>NUCLEOTIDE SEQUENCE [LARGE SCALE GENOMIC DNA]</scope>
    <source>
        <strain evidence="3">DSM 18714</strain>
    </source>
</reference>
<name>A0A1N7N1Z7_9RHOB</name>